<evidence type="ECO:0000313" key="6">
    <source>
        <dbReference type="Proteomes" id="UP000193560"/>
    </source>
</evidence>
<dbReference type="OrthoDB" id="17536at2759"/>
<evidence type="ECO:0000256" key="3">
    <source>
        <dbReference type="ARBA" id="ARBA00023186"/>
    </source>
</evidence>
<evidence type="ECO:0000256" key="1">
    <source>
        <dbReference type="ARBA" id="ARBA00005261"/>
    </source>
</evidence>
<organism evidence="5 6">
    <name type="scientific">Absidia repens</name>
    <dbReference type="NCBI Taxonomy" id="90262"/>
    <lineage>
        <taxon>Eukaryota</taxon>
        <taxon>Fungi</taxon>
        <taxon>Fungi incertae sedis</taxon>
        <taxon>Mucoromycota</taxon>
        <taxon>Mucoromycotina</taxon>
        <taxon>Mucoromycetes</taxon>
        <taxon>Mucorales</taxon>
        <taxon>Cunninghamellaceae</taxon>
        <taxon>Absidia</taxon>
    </lineage>
</organism>
<reference evidence="5 6" key="1">
    <citation type="submission" date="2016-07" db="EMBL/GenBank/DDBJ databases">
        <title>Pervasive Adenine N6-methylation of Active Genes in Fungi.</title>
        <authorList>
            <consortium name="DOE Joint Genome Institute"/>
            <person name="Mondo S.J."/>
            <person name="Dannebaum R.O."/>
            <person name="Kuo R.C."/>
            <person name="Labutti K."/>
            <person name="Haridas S."/>
            <person name="Kuo A."/>
            <person name="Salamov A."/>
            <person name="Ahrendt S.R."/>
            <person name="Lipzen A."/>
            <person name="Sullivan W."/>
            <person name="Andreopoulos W.B."/>
            <person name="Clum A."/>
            <person name="Lindquist E."/>
            <person name="Daum C."/>
            <person name="Ramamoorthy G.K."/>
            <person name="Gryganskyi A."/>
            <person name="Culley D."/>
            <person name="Magnuson J.K."/>
            <person name="James T.Y."/>
            <person name="O'Malley M.A."/>
            <person name="Stajich J.E."/>
            <person name="Spatafora J.W."/>
            <person name="Visel A."/>
            <person name="Grigoriev I.V."/>
        </authorList>
    </citation>
    <scope>NUCLEOTIDE SEQUENCE [LARGE SCALE GENOMIC DNA]</scope>
    <source>
        <strain evidence="5 6">NRRL 1336</strain>
    </source>
</reference>
<comment type="caution">
    <text evidence="5">The sequence shown here is derived from an EMBL/GenBank/DDBJ whole genome shotgun (WGS) entry which is preliminary data.</text>
</comment>
<keyword evidence="6" id="KW-1185">Reference proteome</keyword>
<keyword evidence="3" id="KW-0143">Chaperone</keyword>
<dbReference type="PANTHER" id="PTHR15069">
    <property type="entry name" value="PROTEASOME ASSEMBLY CHAPERONE 1"/>
    <property type="match status" value="1"/>
</dbReference>
<feature type="region of interest" description="Disordered" evidence="4">
    <location>
        <begin position="13"/>
        <end position="32"/>
    </location>
</feature>
<evidence type="ECO:0000256" key="4">
    <source>
        <dbReference type="SAM" id="MobiDB-lite"/>
    </source>
</evidence>
<protein>
    <recommendedName>
        <fullName evidence="2">Proteasome assembly chaperone 1</fullName>
    </recommendedName>
</protein>
<dbReference type="AlphaFoldDB" id="A0A1X2IYP0"/>
<sequence length="250" mass="27510">MDYEDSFPSAPVRYAFDESDDESDTTTPTTPANAISIGLVEPFPTNPCTLVLGVHAGASFVKALDTTVIGHIMNEGQPESKRTDADISITSDTVYISFPTVDTNDANTYSKLVFDLPGLQIERVILLDSYVSADYTSRQWGEDSRPPFLRVLQTSTTKKIPGIESYEAPNLVKDLSAALLAHCEIHGIPCYGFFSLQESLLGKHIVTEDTCVAYSQGLDKLGLKLPVDKKKLDQVLKKGSVDEHHHRLYL</sequence>
<dbReference type="Proteomes" id="UP000193560">
    <property type="component" value="Unassembled WGS sequence"/>
</dbReference>
<proteinExistence type="inferred from homology"/>
<gene>
    <name evidence="5" type="ORF">BCR42DRAFT_402967</name>
</gene>
<comment type="similarity">
    <text evidence="1">Belongs to the PSMG1 family.</text>
</comment>
<dbReference type="GO" id="GO:0005783">
    <property type="term" value="C:endoplasmic reticulum"/>
    <property type="evidence" value="ECO:0007669"/>
    <property type="project" value="InterPro"/>
</dbReference>
<name>A0A1X2IYP0_9FUNG</name>
<dbReference type="InterPro" id="IPR016565">
    <property type="entry name" value="Proteasome_assmbl_chp_1"/>
</dbReference>
<dbReference type="Pfam" id="PF16094">
    <property type="entry name" value="PAC1"/>
    <property type="match status" value="1"/>
</dbReference>
<dbReference type="GO" id="GO:0070628">
    <property type="term" value="F:proteasome binding"/>
    <property type="evidence" value="ECO:0007669"/>
    <property type="project" value="TreeGrafter"/>
</dbReference>
<accession>A0A1X2IYP0</accession>
<dbReference type="PANTHER" id="PTHR15069:SF1">
    <property type="entry name" value="PROTEASOME ASSEMBLY CHAPERONE 1"/>
    <property type="match status" value="1"/>
</dbReference>
<evidence type="ECO:0000256" key="2">
    <source>
        <dbReference type="ARBA" id="ARBA00019180"/>
    </source>
</evidence>
<dbReference type="EMBL" id="MCGE01000002">
    <property type="protein sequence ID" value="ORZ24444.1"/>
    <property type="molecule type" value="Genomic_DNA"/>
</dbReference>
<evidence type="ECO:0000313" key="5">
    <source>
        <dbReference type="EMBL" id="ORZ24444.1"/>
    </source>
</evidence>
<dbReference type="GO" id="GO:0080129">
    <property type="term" value="P:proteasome core complex assembly"/>
    <property type="evidence" value="ECO:0007669"/>
    <property type="project" value="TreeGrafter"/>
</dbReference>
<dbReference type="STRING" id="90262.A0A1X2IYP0"/>